<proteinExistence type="predicted"/>
<protein>
    <submittedName>
        <fullName evidence="2">Uncharacterized protein</fullName>
    </submittedName>
</protein>
<evidence type="ECO:0000313" key="3">
    <source>
        <dbReference type="Proteomes" id="UP000747110"/>
    </source>
</evidence>
<organism evidence="2 3">
    <name type="scientific">Volvox reticuliferus</name>
    <dbReference type="NCBI Taxonomy" id="1737510"/>
    <lineage>
        <taxon>Eukaryota</taxon>
        <taxon>Viridiplantae</taxon>
        <taxon>Chlorophyta</taxon>
        <taxon>core chlorophytes</taxon>
        <taxon>Chlorophyceae</taxon>
        <taxon>CS clade</taxon>
        <taxon>Chlamydomonadales</taxon>
        <taxon>Volvocaceae</taxon>
        <taxon>Volvox</taxon>
    </lineage>
</organism>
<keyword evidence="3" id="KW-1185">Reference proteome</keyword>
<accession>A0A8J4C716</accession>
<keyword evidence="1" id="KW-0472">Membrane</keyword>
<feature type="non-terminal residue" evidence="2">
    <location>
        <position position="1"/>
    </location>
</feature>
<evidence type="ECO:0000256" key="1">
    <source>
        <dbReference type="SAM" id="Phobius"/>
    </source>
</evidence>
<keyword evidence="1" id="KW-0812">Transmembrane</keyword>
<gene>
    <name evidence="2" type="ORF">Vretifemale_3261</name>
</gene>
<sequence length="115" mass="12576">PEAARARRRLVPMEGQPLFGGLVGCLDWVLCAVILTALYALYWEDPGGTGILHRLHLGLRIWWVPFSMAYGSGIVLLGVLTTRAGYRVSILSWAPALRCTLACHSAMPPAGCWLE</sequence>
<evidence type="ECO:0000313" key="2">
    <source>
        <dbReference type="EMBL" id="GIL73024.1"/>
    </source>
</evidence>
<dbReference type="EMBL" id="BNCP01000004">
    <property type="protein sequence ID" value="GIL73024.1"/>
    <property type="molecule type" value="Genomic_DNA"/>
</dbReference>
<feature type="non-terminal residue" evidence="2">
    <location>
        <position position="115"/>
    </location>
</feature>
<keyword evidence="1" id="KW-1133">Transmembrane helix</keyword>
<dbReference type="Proteomes" id="UP000747110">
    <property type="component" value="Unassembled WGS sequence"/>
</dbReference>
<name>A0A8J4C716_9CHLO</name>
<feature type="transmembrane region" description="Helical" evidence="1">
    <location>
        <begin position="62"/>
        <end position="80"/>
    </location>
</feature>
<reference evidence="2" key="1">
    <citation type="journal article" date="2021" name="Proc. Natl. Acad. Sci. U.S.A.">
        <title>Three genomes in the algal genus Volvox reveal the fate of a haploid sex-determining region after a transition to homothallism.</title>
        <authorList>
            <person name="Yamamoto K."/>
            <person name="Hamaji T."/>
            <person name="Kawai-Toyooka H."/>
            <person name="Matsuzaki R."/>
            <person name="Takahashi F."/>
            <person name="Nishimura Y."/>
            <person name="Kawachi M."/>
            <person name="Noguchi H."/>
            <person name="Minakuchi Y."/>
            <person name="Umen J.G."/>
            <person name="Toyoda A."/>
            <person name="Nozaki H."/>
        </authorList>
    </citation>
    <scope>NUCLEOTIDE SEQUENCE</scope>
    <source>
        <strain evidence="2">NIES-3786</strain>
    </source>
</reference>
<feature type="transmembrane region" description="Helical" evidence="1">
    <location>
        <begin position="21"/>
        <end position="42"/>
    </location>
</feature>
<comment type="caution">
    <text evidence="2">The sequence shown here is derived from an EMBL/GenBank/DDBJ whole genome shotgun (WGS) entry which is preliminary data.</text>
</comment>
<dbReference type="AlphaFoldDB" id="A0A8J4C716"/>